<gene>
    <name evidence="2" type="ordered locus">SJA_P1-00980</name>
</gene>
<dbReference type="EMBL" id="AP010805">
    <property type="protein sequence ID" value="BAI99050.1"/>
    <property type="molecule type" value="Genomic_DNA"/>
</dbReference>
<dbReference type="Pfam" id="PF01381">
    <property type="entry name" value="HTH_3"/>
    <property type="match status" value="1"/>
</dbReference>
<geneLocation type="plasmid" evidence="2 3">
    <name>pCHQ1</name>
</geneLocation>
<dbReference type="HOGENOM" id="CLU_142213_0_0_5"/>
<evidence type="ECO:0000313" key="2">
    <source>
        <dbReference type="EMBL" id="BAI99050.1"/>
    </source>
</evidence>
<keyword evidence="2" id="KW-0614">Plasmid</keyword>
<dbReference type="InterPro" id="IPR001387">
    <property type="entry name" value="Cro/C1-type_HTH"/>
</dbReference>
<organism evidence="2 3">
    <name type="scientific">Sphingobium indicum (strain DSM 16413 / CCM 7287 / MTCC 6362 / UT26 / NBRC 101211 / UT26S)</name>
    <name type="common">Sphingobium japonicum</name>
    <dbReference type="NCBI Taxonomy" id="452662"/>
    <lineage>
        <taxon>Bacteria</taxon>
        <taxon>Pseudomonadati</taxon>
        <taxon>Pseudomonadota</taxon>
        <taxon>Alphaproteobacteria</taxon>
        <taxon>Sphingomonadales</taxon>
        <taxon>Sphingomonadaceae</taxon>
        <taxon>Sphingobium</taxon>
    </lineage>
</organism>
<proteinExistence type="predicted"/>
<dbReference type="CDD" id="cd00093">
    <property type="entry name" value="HTH_XRE"/>
    <property type="match status" value="1"/>
</dbReference>
<keyword evidence="3" id="KW-1185">Reference proteome</keyword>
<accession>D4Z8W8</accession>
<name>D4Z8W8_SPHIU</name>
<dbReference type="AlphaFoldDB" id="D4Z8W8"/>
<dbReference type="PROSITE" id="PS50943">
    <property type="entry name" value="HTH_CROC1"/>
    <property type="match status" value="1"/>
</dbReference>
<dbReference type="Gene3D" id="1.10.260.40">
    <property type="entry name" value="lambda repressor-like DNA-binding domains"/>
    <property type="match status" value="1"/>
</dbReference>
<evidence type="ECO:0000313" key="3">
    <source>
        <dbReference type="Proteomes" id="UP000007753"/>
    </source>
</evidence>
<dbReference type="Proteomes" id="UP000007753">
    <property type="component" value="Plasmid pCHQ1"/>
</dbReference>
<evidence type="ECO:0000259" key="1">
    <source>
        <dbReference type="PROSITE" id="PS50943"/>
    </source>
</evidence>
<dbReference type="KEGG" id="sjp:SJA_P1-00980"/>
<dbReference type="InterPro" id="IPR010982">
    <property type="entry name" value="Lambda_DNA-bd_dom_sf"/>
</dbReference>
<dbReference type="SUPFAM" id="SSF47413">
    <property type="entry name" value="lambda repressor-like DNA-binding domains"/>
    <property type="match status" value="1"/>
</dbReference>
<dbReference type="GO" id="GO:0003677">
    <property type="term" value="F:DNA binding"/>
    <property type="evidence" value="ECO:0007669"/>
    <property type="project" value="InterPro"/>
</dbReference>
<reference evidence="2 3" key="1">
    <citation type="journal article" date="2010" name="J. Bacteriol.">
        <title>Complete genome sequence of the representative gamma-hexachlorocyclohexane-degrading bacterium Sphingobium japonicum UT26.</title>
        <authorList>
            <person name="Nagata Y."/>
            <person name="Ohtsubo Y."/>
            <person name="Endo R."/>
            <person name="Ichikawa N."/>
            <person name="Ankai A."/>
            <person name="Oguchi A."/>
            <person name="Fukui S."/>
            <person name="Fujita N."/>
            <person name="Tsuda M."/>
        </authorList>
    </citation>
    <scope>NUCLEOTIDE SEQUENCE [LARGE SCALE GENOMIC DNA]</scope>
    <source>
        <strain evidence="3">DSM 16413 / CCM 7287 / MTCC 6362 / UT26 / NBRC 101211 / UT26S</strain>
        <plasmid evidence="2 3">pCHQ1</plasmid>
    </source>
</reference>
<sequence>MPLRSTTQVTEPERLGQIKLLSGKIIEERRKHVRMTQSQLAAKVGIGVRWLREIESGNPKSTIENHFRCAFALGMAASHLIFPLIFMENDMKFPLQLFLDDPDGVEKRCIQCIGDYYMESIARQFRPNAEPGDPLTAA</sequence>
<feature type="domain" description="HTH cro/C1-type" evidence="1">
    <location>
        <begin position="26"/>
        <end position="80"/>
    </location>
</feature>
<protein>
    <submittedName>
        <fullName evidence="2">Xre-family transcriptional regulator</fullName>
    </submittedName>
</protein>